<dbReference type="InterPro" id="IPR017853">
    <property type="entry name" value="GH"/>
</dbReference>
<keyword evidence="1" id="KW-0732">Signal</keyword>
<dbReference type="EMBL" id="QRVZ01000004">
    <property type="protein sequence ID" value="RGS85564.1"/>
    <property type="molecule type" value="Genomic_DNA"/>
</dbReference>
<dbReference type="AlphaFoldDB" id="A0A395VZ90"/>
<name>A0A395VZ90_BACOV</name>
<dbReference type="Proteomes" id="UP000266492">
    <property type="component" value="Unassembled WGS sequence"/>
</dbReference>
<accession>A0A395VZ90</accession>
<feature type="domain" description="BT-3987-like N-terminal" evidence="2">
    <location>
        <begin position="56"/>
        <end position="160"/>
    </location>
</feature>
<evidence type="ECO:0000313" key="4">
    <source>
        <dbReference type="Proteomes" id="UP000266492"/>
    </source>
</evidence>
<feature type="chain" id="PRO_5017214618" evidence="1">
    <location>
        <begin position="27"/>
        <end position="546"/>
    </location>
</feature>
<sequence length="546" mass="60108">MKNNPFKYFVFLMLSLLMVATTGCTEDDISMPAGQLPDETPMNSVGGQLCSGKTFSNKITVSMYEGDGAVTEEICYALTKPAITAVTVKAIPSPELVAQYNSDNEADMKEFPVANVTLGNGGSLTVAAGKKESGTISITLSPDGLKPETLYLLAIALTQNPVGVDAQENKQVIYYRVNFREKTTMCEPDEEGQTQEIPPLMSGVTTVFYVNTETYSPLIAGVLAIRDDGLYPPPPYNRLGHIVNLKRATIGYDAVSQRALLAPGSDLSYVLEHRDKYIRHLQEIGSKVCICIENGGKGIGFCNMNDAQIADFVYQVKSIIERYYLDGVNLWDDDSKYGKAGMSAMNTTSYPKLIKALREALPDKLLTLVDKGDATEYLYDVNKCGGIEAGKYLDYAWHGYFSPTEVVEAITPNPEGTQVYSKYSRKPIAGLNLACYGSVNIPCYSDHNPAIRQLAAENIAKWKTAGYKKSNIIVYGGDLIGVEYGGYEQAVKAMLTEPSFQSFMDEGDSWNFVNDELVWGDALYGADFLDYQLKFGPDKNPYRKDW</sequence>
<dbReference type="PROSITE" id="PS51257">
    <property type="entry name" value="PROKAR_LIPOPROTEIN"/>
    <property type="match status" value="1"/>
</dbReference>
<evidence type="ECO:0000259" key="2">
    <source>
        <dbReference type="Pfam" id="PF08522"/>
    </source>
</evidence>
<organism evidence="3 4">
    <name type="scientific">Bacteroides ovatus</name>
    <dbReference type="NCBI Taxonomy" id="28116"/>
    <lineage>
        <taxon>Bacteria</taxon>
        <taxon>Pseudomonadati</taxon>
        <taxon>Bacteroidota</taxon>
        <taxon>Bacteroidia</taxon>
        <taxon>Bacteroidales</taxon>
        <taxon>Bacteroidaceae</taxon>
        <taxon>Bacteroides</taxon>
    </lineage>
</organism>
<dbReference type="SUPFAM" id="SSF51445">
    <property type="entry name" value="(Trans)glycosidases"/>
    <property type="match status" value="1"/>
</dbReference>
<protein>
    <submittedName>
        <fullName evidence="3">DUF1735 domain-containing protein</fullName>
    </submittedName>
</protein>
<comment type="caution">
    <text evidence="3">The sequence shown here is derived from an EMBL/GenBank/DDBJ whole genome shotgun (WGS) entry which is preliminary data.</text>
</comment>
<reference evidence="3 4" key="1">
    <citation type="submission" date="2018-08" db="EMBL/GenBank/DDBJ databases">
        <title>A genome reference for cultivated species of the human gut microbiota.</title>
        <authorList>
            <person name="Zou Y."/>
            <person name="Xue W."/>
            <person name="Luo G."/>
        </authorList>
    </citation>
    <scope>NUCLEOTIDE SEQUENCE [LARGE SCALE GENOMIC DNA]</scope>
    <source>
        <strain evidence="3 4">AF20-9LB</strain>
    </source>
</reference>
<dbReference type="InterPro" id="IPR013728">
    <property type="entry name" value="BT_3987-like_N"/>
</dbReference>
<proteinExistence type="predicted"/>
<dbReference type="Gene3D" id="2.60.40.1740">
    <property type="entry name" value="hypothetical protein (bacova_03559)"/>
    <property type="match status" value="1"/>
</dbReference>
<dbReference type="Gene3D" id="3.20.20.80">
    <property type="entry name" value="Glycosidases"/>
    <property type="match status" value="1"/>
</dbReference>
<feature type="signal peptide" evidence="1">
    <location>
        <begin position="1"/>
        <end position="26"/>
    </location>
</feature>
<evidence type="ECO:0000313" key="3">
    <source>
        <dbReference type="EMBL" id="RGS85564.1"/>
    </source>
</evidence>
<evidence type="ECO:0000256" key="1">
    <source>
        <dbReference type="SAM" id="SignalP"/>
    </source>
</evidence>
<dbReference type="Pfam" id="PF08522">
    <property type="entry name" value="BT_3987-like_N"/>
    <property type="match status" value="1"/>
</dbReference>
<dbReference type="RefSeq" id="WP_118418468.1">
    <property type="nucleotide sequence ID" value="NZ_JAQDLI010000006.1"/>
</dbReference>
<gene>
    <name evidence="3" type="ORF">DWX70_07090</name>
</gene>